<sequence>MFRNRILKKIICILTFVVMVTTCLSGSYALSLKTPNPSVKEAINNTGILIHKNTPDPNVGTFSGEWSILCLARGGIKIPQSYYDKYYSNVVKTLKECDGVLHNIKYTEYSRVILGLTSIGKDPRNVGGYNLLEKLADFSKVIKQGINGPIFALIAFDTNNYEIPIVDGVKVQTSREKLIDYILNKEIDGGGWALSGKTPDPDITAMALQSLAPYKNEEKVKPYINRAIKVLSKLQNDKGGYSSWGTTNSESVDQVIVALCALGIDPGKDERFIKGDCWLISNLMRFYVKGGGFKHVENMEIDAMATDQGMYALVAYQRFLDGKNRLYNMTDAKGTLSTGENPDLVKPSDDKDNNKENNSQNSSGGTINQDSNLPSKGVSSSSVSNRSTSSGSSNTSPNTSSSSKNKKDATINFKIIYEGEKDGLIPENKKCIVVEFPKRDDQVGVMYNEKNNLYYSEELSKLSKSPTYIGLISKDSKKEDLINMEKYKFMKEKGEEIIFGDLNNDKIVNGQDLLNLQSVLSGKIKISKDKEIIAANVTIDSKIDNGDIDSIINKFVSNKDYKAFGIYKDDNKKDKESDKVSEES</sequence>
<reference evidence="2 3" key="1">
    <citation type="journal article" date="2023" name="Int. J. Syst. Evol. Microbiol.">
        <title>Terrisporobacter hibernicus sp. nov., isolated from bovine faeces in Northern Ireland.</title>
        <authorList>
            <person name="Mitchell M."/>
            <person name="Nguyen S.V."/>
            <person name="Connor M."/>
            <person name="Fairley D.J."/>
            <person name="Donoghue O."/>
            <person name="Marshall H."/>
            <person name="Koolman L."/>
            <person name="McMullan G."/>
            <person name="Schaffer K.E."/>
            <person name="McGrath J.W."/>
            <person name="Fanning S."/>
        </authorList>
    </citation>
    <scope>NUCLEOTIDE SEQUENCE [LARGE SCALE GENOMIC DNA]</scope>
    <source>
        <strain evidence="2 3">MCA3</strain>
    </source>
</reference>
<feature type="compositionally biased region" description="Low complexity" evidence="1">
    <location>
        <begin position="371"/>
        <end position="403"/>
    </location>
</feature>
<dbReference type="SUPFAM" id="SSF48239">
    <property type="entry name" value="Terpenoid cyclases/Protein prenyltransferases"/>
    <property type="match status" value="1"/>
</dbReference>
<dbReference type="AlphaFoldDB" id="A0AAX2ZBD9"/>
<proteinExistence type="predicted"/>
<evidence type="ECO:0008006" key="4">
    <source>
        <dbReference type="Google" id="ProtNLM"/>
    </source>
</evidence>
<gene>
    <name evidence="2" type="ORF">JW646_13650</name>
</gene>
<evidence type="ECO:0000256" key="1">
    <source>
        <dbReference type="SAM" id="MobiDB-lite"/>
    </source>
</evidence>
<accession>A0AAX2ZBD9</accession>
<keyword evidence="3" id="KW-1185">Reference proteome</keyword>
<dbReference type="CDD" id="cd00688">
    <property type="entry name" value="ISOPREN_C2_like"/>
    <property type="match status" value="1"/>
</dbReference>
<dbReference type="SUPFAM" id="SSF63446">
    <property type="entry name" value="Type I dockerin domain"/>
    <property type="match status" value="1"/>
</dbReference>
<dbReference type="KEGG" id="tem:JW646_13650"/>
<feature type="region of interest" description="Disordered" evidence="1">
    <location>
        <begin position="332"/>
        <end position="405"/>
    </location>
</feature>
<dbReference type="InterPro" id="IPR036439">
    <property type="entry name" value="Dockerin_dom_sf"/>
</dbReference>
<name>A0AAX2ZBD9_9FIRM</name>
<dbReference type="InterPro" id="IPR008930">
    <property type="entry name" value="Terpenoid_cyclase/PrenylTrfase"/>
</dbReference>
<organism evidence="2 3">
    <name type="scientific">Terrisporobacter hibernicus</name>
    <dbReference type="NCBI Taxonomy" id="2813371"/>
    <lineage>
        <taxon>Bacteria</taxon>
        <taxon>Bacillati</taxon>
        <taxon>Bacillota</taxon>
        <taxon>Clostridia</taxon>
        <taxon>Peptostreptococcales</taxon>
        <taxon>Peptostreptococcaceae</taxon>
        <taxon>Terrisporobacter</taxon>
    </lineage>
</organism>
<protein>
    <recommendedName>
        <fullName evidence="4">Dockerin domain-containing protein</fullName>
    </recommendedName>
</protein>
<feature type="compositionally biased region" description="Basic and acidic residues" evidence="1">
    <location>
        <begin position="346"/>
        <end position="355"/>
    </location>
</feature>
<evidence type="ECO:0000313" key="2">
    <source>
        <dbReference type="EMBL" id="UEL46679.1"/>
    </source>
</evidence>
<dbReference type="Gene3D" id="1.10.1330.10">
    <property type="entry name" value="Dockerin domain"/>
    <property type="match status" value="1"/>
</dbReference>
<dbReference type="Gene3D" id="1.50.10.20">
    <property type="match status" value="1"/>
</dbReference>
<dbReference type="EMBL" id="CP081135">
    <property type="protein sequence ID" value="UEL46679.1"/>
    <property type="molecule type" value="Genomic_DNA"/>
</dbReference>
<dbReference type="GO" id="GO:0000272">
    <property type="term" value="P:polysaccharide catabolic process"/>
    <property type="evidence" value="ECO:0007669"/>
    <property type="project" value="InterPro"/>
</dbReference>
<evidence type="ECO:0000313" key="3">
    <source>
        <dbReference type="Proteomes" id="UP001198983"/>
    </source>
</evidence>
<dbReference type="RefSeq" id="WP_228415451.1">
    <property type="nucleotide sequence ID" value="NZ_CP081135.1"/>
</dbReference>
<dbReference type="Proteomes" id="UP001198983">
    <property type="component" value="Chromosome"/>
</dbReference>